<evidence type="ECO:0008006" key="3">
    <source>
        <dbReference type="Google" id="ProtNLM"/>
    </source>
</evidence>
<dbReference type="RefSeq" id="WP_208430065.1">
    <property type="nucleotide sequence ID" value="NZ_JAEPRJ010000001.1"/>
</dbReference>
<dbReference type="Proteomes" id="UP000604730">
    <property type="component" value="Unassembled WGS sequence"/>
</dbReference>
<organism evidence="1 2">
    <name type="scientific">Catonella massiliensis</name>
    <dbReference type="NCBI Taxonomy" id="2799636"/>
    <lineage>
        <taxon>Bacteria</taxon>
        <taxon>Bacillati</taxon>
        <taxon>Bacillota</taxon>
        <taxon>Clostridia</taxon>
        <taxon>Lachnospirales</taxon>
        <taxon>Lachnospiraceae</taxon>
        <taxon>Catonella</taxon>
    </lineage>
</organism>
<protein>
    <recommendedName>
        <fullName evidence="3">Phage protein</fullName>
    </recommendedName>
</protein>
<dbReference type="EMBL" id="JAEPRJ010000001">
    <property type="protein sequence ID" value="MBK5898663.1"/>
    <property type="molecule type" value="Genomic_DNA"/>
</dbReference>
<reference evidence="1 2" key="1">
    <citation type="submission" date="2021-01" db="EMBL/GenBank/DDBJ databases">
        <title>Isolation and description of Catonella massiliensis sp. nov., a novel Catonella species, isolated from a stable periodontitis subject.</title>
        <authorList>
            <person name="Antezack A."/>
            <person name="Boxberger M."/>
            <person name="La Scola B."/>
            <person name="Monnet-Corti V."/>
        </authorList>
    </citation>
    <scope>NUCLEOTIDE SEQUENCE [LARGE SCALE GENOMIC DNA]</scope>
    <source>
        <strain evidence="1 2">Marseille-Q4567</strain>
    </source>
</reference>
<comment type="caution">
    <text evidence="1">The sequence shown here is derived from an EMBL/GenBank/DDBJ whole genome shotgun (WGS) entry which is preliminary data.</text>
</comment>
<gene>
    <name evidence="1" type="ORF">JJN12_12920</name>
</gene>
<accession>A0ABS1J3F2</accession>
<evidence type="ECO:0000313" key="1">
    <source>
        <dbReference type="EMBL" id="MBK5898663.1"/>
    </source>
</evidence>
<evidence type="ECO:0000313" key="2">
    <source>
        <dbReference type="Proteomes" id="UP000604730"/>
    </source>
</evidence>
<dbReference type="InterPro" id="IPR049254">
    <property type="entry name" value="Phage_tail_terminator"/>
</dbReference>
<sequence length="146" mass="17172">MTLIDVKKALLDLLKSEFPDYKYYSTDVIEAYDRPCFFTQLKPLEVSPVNYNTMYNSMAFYITYLQKSKDEVETLRVIDRIKDIFGLFVKVGSRAIDVKGFDWDYVGIDRNIPQITINLEWCNLITHQDDSEVIDNVEFTKKVEDE</sequence>
<keyword evidence="2" id="KW-1185">Reference proteome</keyword>
<proteinExistence type="predicted"/>
<name>A0ABS1J3F2_9FIRM</name>
<dbReference type="Pfam" id="PF20765">
    <property type="entry name" value="Phage_tail_terminator_8"/>
    <property type="match status" value="1"/>
</dbReference>